<evidence type="ECO:0000313" key="2">
    <source>
        <dbReference type="Proteomes" id="UP000827976"/>
    </source>
</evidence>
<gene>
    <name evidence="1" type="ORF">IHE45_19G023900</name>
</gene>
<protein>
    <submittedName>
        <fullName evidence="1">Uncharacterized protein</fullName>
    </submittedName>
</protein>
<dbReference type="Proteomes" id="UP000827976">
    <property type="component" value="Chromosome 19"/>
</dbReference>
<sequence length="59" mass="6542">MNVFPGSSSQDHQMRFPRWLFTITDAVNNSLFLKMIDSTAGQSKGRAPLEAPPTHGFCC</sequence>
<evidence type="ECO:0000313" key="1">
    <source>
        <dbReference type="EMBL" id="KAH7652536.1"/>
    </source>
</evidence>
<dbReference type="EMBL" id="CM037029">
    <property type="protein sequence ID" value="KAH7652536.1"/>
    <property type="molecule type" value="Genomic_DNA"/>
</dbReference>
<proteinExistence type="predicted"/>
<keyword evidence="2" id="KW-1185">Reference proteome</keyword>
<organism evidence="1 2">
    <name type="scientific">Dioscorea alata</name>
    <name type="common">Purple yam</name>
    <dbReference type="NCBI Taxonomy" id="55571"/>
    <lineage>
        <taxon>Eukaryota</taxon>
        <taxon>Viridiplantae</taxon>
        <taxon>Streptophyta</taxon>
        <taxon>Embryophyta</taxon>
        <taxon>Tracheophyta</taxon>
        <taxon>Spermatophyta</taxon>
        <taxon>Magnoliopsida</taxon>
        <taxon>Liliopsida</taxon>
        <taxon>Dioscoreales</taxon>
        <taxon>Dioscoreaceae</taxon>
        <taxon>Dioscorea</taxon>
    </lineage>
</organism>
<comment type="caution">
    <text evidence="1">The sequence shown here is derived from an EMBL/GenBank/DDBJ whole genome shotgun (WGS) entry which is preliminary data.</text>
</comment>
<reference evidence="2" key="1">
    <citation type="journal article" date="2022" name="Nat. Commun.">
        <title>Chromosome evolution and the genetic basis of agronomically important traits in greater yam.</title>
        <authorList>
            <person name="Bredeson J.V."/>
            <person name="Lyons J.B."/>
            <person name="Oniyinde I.O."/>
            <person name="Okereke N.R."/>
            <person name="Kolade O."/>
            <person name="Nnabue I."/>
            <person name="Nwadili C.O."/>
            <person name="Hribova E."/>
            <person name="Parker M."/>
            <person name="Nwogha J."/>
            <person name="Shu S."/>
            <person name="Carlson J."/>
            <person name="Kariba R."/>
            <person name="Muthemba S."/>
            <person name="Knop K."/>
            <person name="Barton G.J."/>
            <person name="Sherwood A.V."/>
            <person name="Lopez-Montes A."/>
            <person name="Asiedu R."/>
            <person name="Jamnadass R."/>
            <person name="Muchugi A."/>
            <person name="Goodstein D."/>
            <person name="Egesi C.N."/>
            <person name="Featherston J."/>
            <person name="Asfaw A."/>
            <person name="Simpson G.G."/>
            <person name="Dolezel J."/>
            <person name="Hendre P.S."/>
            <person name="Van Deynze A."/>
            <person name="Kumar P.L."/>
            <person name="Obidiegwu J.E."/>
            <person name="Bhattacharjee R."/>
            <person name="Rokhsar D.S."/>
        </authorList>
    </citation>
    <scope>NUCLEOTIDE SEQUENCE [LARGE SCALE GENOMIC DNA]</scope>
    <source>
        <strain evidence="2">cv. TDa95/00328</strain>
    </source>
</reference>
<accession>A0ACB7TWV3</accession>
<name>A0ACB7TWV3_DIOAL</name>